<organism evidence="2 3">
    <name type="scientific">Mycena sanguinolenta</name>
    <dbReference type="NCBI Taxonomy" id="230812"/>
    <lineage>
        <taxon>Eukaryota</taxon>
        <taxon>Fungi</taxon>
        <taxon>Dikarya</taxon>
        <taxon>Basidiomycota</taxon>
        <taxon>Agaricomycotina</taxon>
        <taxon>Agaricomycetes</taxon>
        <taxon>Agaricomycetidae</taxon>
        <taxon>Agaricales</taxon>
        <taxon>Marasmiineae</taxon>
        <taxon>Mycenaceae</taxon>
        <taxon>Mycena</taxon>
    </lineage>
</organism>
<dbReference type="Gene3D" id="3.80.10.10">
    <property type="entry name" value="Ribonuclease Inhibitor"/>
    <property type="match status" value="1"/>
</dbReference>
<name>A0A8H7CGN9_9AGAR</name>
<evidence type="ECO:0000313" key="3">
    <source>
        <dbReference type="Proteomes" id="UP000623467"/>
    </source>
</evidence>
<evidence type="ECO:0000256" key="1">
    <source>
        <dbReference type="SAM" id="Coils"/>
    </source>
</evidence>
<accession>A0A8H7CGN9</accession>
<dbReference type="EMBL" id="JACAZH010000045">
    <property type="protein sequence ID" value="KAF7334783.1"/>
    <property type="molecule type" value="Genomic_DNA"/>
</dbReference>
<comment type="caution">
    <text evidence="2">The sequence shown here is derived from an EMBL/GenBank/DDBJ whole genome shotgun (WGS) entry which is preliminary data.</text>
</comment>
<dbReference type="Proteomes" id="UP000623467">
    <property type="component" value="Unassembled WGS sequence"/>
</dbReference>
<dbReference type="OrthoDB" id="3000305at2759"/>
<feature type="coiled-coil region" evidence="1">
    <location>
        <begin position="24"/>
        <end position="51"/>
    </location>
</feature>
<evidence type="ECO:0000313" key="2">
    <source>
        <dbReference type="EMBL" id="KAF7334783.1"/>
    </source>
</evidence>
<dbReference type="AlphaFoldDB" id="A0A8H7CGN9"/>
<dbReference type="InterPro" id="IPR032675">
    <property type="entry name" value="LRR_dom_sf"/>
</dbReference>
<sequence length="525" mass="59279">MESIRLTTNYIPSDEEIKDIRLDIISRSEELARLNERIRKLSAERDEIQAYIDSQKALISHPRRLPADIVQEIFIACLPTTRNAVMSAKEAPLLLCRICSAWRTIALSAPRLWASLHVPYDFILPKESRISAVAQWLHRSAACPISMSVCDGPLWDWDSQGLPTTAKKDLTRSICAVAHRWRHAKFYTMPVEMAHELRGIKSSLLESVEFSGNIPTPTDLQFLQVPSLRAVTLRLDDLDDLEPFNAVLMIPLMWERLQHLTITGIFFSHFISLLGRCPQLISIHVTPIIDDVSALAPNGHTESNLPFLASFVIPSEFSSRFLAPRSLNHLISYVSMPQLRHFTVPAAPCQYEAQNSFFLATLGKKSPLVEDLTIYISSLTAQSLPETLPAFSSLARLVVFDIDTWPWDHDGFQSCTVTLLLTILSHSSACPMLQELVVHECSSLDSKSTLDRFVRQRMECVPRLRRLDILFGLSWTESQVSSLMSETEIQSCLVQGLDITLRCQNTTPWVANPPDPWIGLWPEDV</sequence>
<protein>
    <recommendedName>
        <fullName evidence="4">F-box domain-containing protein</fullName>
    </recommendedName>
</protein>
<keyword evidence="1" id="KW-0175">Coiled coil</keyword>
<proteinExistence type="predicted"/>
<reference evidence="2" key="1">
    <citation type="submission" date="2020-05" db="EMBL/GenBank/DDBJ databases">
        <title>Mycena genomes resolve the evolution of fungal bioluminescence.</title>
        <authorList>
            <person name="Tsai I.J."/>
        </authorList>
    </citation>
    <scope>NUCLEOTIDE SEQUENCE</scope>
    <source>
        <strain evidence="2">160909Yilan</strain>
    </source>
</reference>
<keyword evidence="3" id="KW-1185">Reference proteome</keyword>
<dbReference type="SUPFAM" id="SSF52047">
    <property type="entry name" value="RNI-like"/>
    <property type="match status" value="1"/>
</dbReference>
<gene>
    <name evidence="2" type="ORF">MSAN_02364900</name>
</gene>
<evidence type="ECO:0008006" key="4">
    <source>
        <dbReference type="Google" id="ProtNLM"/>
    </source>
</evidence>